<reference evidence="1 2" key="1">
    <citation type="submission" date="2020-02" db="EMBL/GenBank/DDBJ databases">
        <title>Nitrogenibacter mangrovi gen. nov., sp. nov. isolated from mangrove sediment, a denitrifying betaproteobacterium.</title>
        <authorList>
            <person name="Liao H."/>
            <person name="Tian Y."/>
        </authorList>
    </citation>
    <scope>NUCLEOTIDE SEQUENCE [LARGE SCALE GENOMIC DNA]</scope>
    <source>
        <strain evidence="1 2">M9-3-2</strain>
    </source>
</reference>
<organism evidence="1 2">
    <name type="scientific">Nitrogeniibacter mangrovi</name>
    <dbReference type="NCBI Taxonomy" id="2016596"/>
    <lineage>
        <taxon>Bacteria</taxon>
        <taxon>Pseudomonadati</taxon>
        <taxon>Pseudomonadota</taxon>
        <taxon>Betaproteobacteria</taxon>
        <taxon>Rhodocyclales</taxon>
        <taxon>Zoogloeaceae</taxon>
        <taxon>Nitrogeniibacter</taxon>
    </lineage>
</organism>
<evidence type="ECO:0008006" key="3">
    <source>
        <dbReference type="Google" id="ProtNLM"/>
    </source>
</evidence>
<proteinExistence type="predicted"/>
<gene>
    <name evidence="1" type="ORF">G3580_18165</name>
</gene>
<keyword evidence="2" id="KW-1185">Reference proteome</keyword>
<accession>A0A6C1BAF8</accession>
<sequence>MPEPVDRIEEFPKDGRLWWITWVDGYSVPHGGTATPSVEVELTRLEANLEDLFRLDSRRTVKVELGATPPEHLIVRVLSGYVPRLVLGMVFKDGVEVGSLPMEEFEFSTAYGEVDLRQIRERMEDPPRWWNSAHTYKVMNPTSYRLERRFDQSRAVIITDGSGIAVVPCHEIFRSMYATHTDIALALTSGPWRDTMDFVVSSQRTGVRTDGLWQVCLRRRIADLHAPLLANLVLGEDGRKAANGIYASLLASRNGAGSIAARIPFDTSEVRLKVKGVLLHDNPVKLLVFQVSEIDWVGPCDIVVMRDNDASKGKSLTETDRQKPYSSRDRHVAERLDGTMAAASNEDPSAHAAVTNISVPLPVWRIPPQLKKEEKEESFLYASGRPGGDDELLEQLSAGNEWYGESRSGRVDYSFRRRDHTTRFTEIAQMLDRLATAGRIDRWEVVQEESERFFFGSLPVWPFPTRINGSKLGLRYSYIEKATRQVRTALVCRVAIGGRIVYWMEIEIERRSNGKPSWVFALGEYPESSTIRSVLQLAAKTGGSWPSEDMLIQTVGVTAAEPWKHTHINKRRKGEGGRFNEDRALETMMTVLAKAEPLPTMLANSQIGL</sequence>
<dbReference type="RefSeq" id="WP_173767905.1">
    <property type="nucleotide sequence ID" value="NZ_CP048836.1"/>
</dbReference>
<dbReference type="Proteomes" id="UP000501991">
    <property type="component" value="Chromosome"/>
</dbReference>
<protein>
    <recommendedName>
        <fullName evidence="3">TnsE C-terminal domain-containing protein</fullName>
    </recommendedName>
</protein>
<evidence type="ECO:0000313" key="2">
    <source>
        <dbReference type="Proteomes" id="UP000501991"/>
    </source>
</evidence>
<dbReference type="AlphaFoldDB" id="A0A6C1BAF8"/>
<evidence type="ECO:0000313" key="1">
    <source>
        <dbReference type="EMBL" id="QID19370.1"/>
    </source>
</evidence>
<name>A0A6C1BAF8_9RHOO</name>
<dbReference type="EMBL" id="CP048836">
    <property type="protein sequence ID" value="QID19370.1"/>
    <property type="molecule type" value="Genomic_DNA"/>
</dbReference>
<dbReference type="KEGG" id="azq:G3580_18165"/>